<accession>A0A9X2PBP2</accession>
<evidence type="ECO:0000256" key="5">
    <source>
        <dbReference type="ARBA" id="ARBA00024042"/>
    </source>
</evidence>
<sequence>MNIDKIVTIDDLRAAARRRLPLIAFDFIDGGVESETCLARNRQTFQDYRLLPRYFVDISERSQKTTLFGVTYDSPLGICPTGISGLWRPGADEMLAQAAAEANIVFAFPCASNSRVEDGLARAPDNLWYQLYSTRERAVGQRLVGRIADLGFKTLVLTADVPIVPKRERNLRNGFTRPLKFKMSTVIDGLSRPGWLMDYLKAGGGTPMMPAWQSYVKEGATPDQVADFFGTQTPASEQTWADVEHYRRIWPGNLVIKGLLHPQDAVRAADLGIDGIIVSNHGGRQLDMAPTPIDMLPLIRATVGEKMVLMVDSGIRRGSDILIAMCLGAQFAFIGRPTLYGVAAFGLPGAKKAIEILRKEIDVNLGQMGRTSLAELGPHCLMQREPPFRIMGEEPAAGEAAAPSRKIGHA</sequence>
<proteinExistence type="inferred from homology"/>
<feature type="binding site" evidence="7">
    <location>
        <begin position="312"/>
        <end position="316"/>
    </location>
    <ligand>
        <name>FMN</name>
        <dbReference type="ChEBI" id="CHEBI:58210"/>
    </ligand>
</feature>
<comment type="caution">
    <text evidence="9">The sequence shown here is derived from an EMBL/GenBank/DDBJ whole genome shotgun (WGS) entry which is preliminary data.</text>
</comment>
<feature type="binding site" evidence="7">
    <location>
        <position position="257"/>
    </location>
    <ligand>
        <name>FMN</name>
        <dbReference type="ChEBI" id="CHEBI:58210"/>
    </ligand>
</feature>
<dbReference type="Proteomes" id="UP001151088">
    <property type="component" value="Unassembled WGS sequence"/>
</dbReference>
<feature type="binding site" evidence="7">
    <location>
        <position position="281"/>
    </location>
    <ligand>
        <name>glyoxylate</name>
        <dbReference type="ChEBI" id="CHEBI:36655"/>
    </ligand>
</feature>
<feature type="binding site" evidence="7">
    <location>
        <position position="167"/>
    </location>
    <ligand>
        <name>glyoxylate</name>
        <dbReference type="ChEBI" id="CHEBI:36655"/>
    </ligand>
</feature>
<dbReference type="InterPro" id="IPR012133">
    <property type="entry name" value="Alpha-hydoxy_acid_DH_FMN"/>
</dbReference>
<evidence type="ECO:0000256" key="4">
    <source>
        <dbReference type="ARBA" id="ARBA00023002"/>
    </source>
</evidence>
<dbReference type="InterPro" id="IPR008259">
    <property type="entry name" value="FMN_hydac_DH_AS"/>
</dbReference>
<comment type="cofactor">
    <cofactor evidence="1">
        <name>FMN</name>
        <dbReference type="ChEBI" id="CHEBI:58210"/>
    </cofactor>
</comment>
<dbReference type="AlphaFoldDB" id="A0A9X2PBP2"/>
<dbReference type="PROSITE" id="PS00557">
    <property type="entry name" value="FMN_HYDROXY_ACID_DH_1"/>
    <property type="match status" value="1"/>
</dbReference>
<evidence type="ECO:0000256" key="6">
    <source>
        <dbReference type="PIRSR" id="PIRSR000138-1"/>
    </source>
</evidence>
<evidence type="ECO:0000256" key="3">
    <source>
        <dbReference type="ARBA" id="ARBA00022643"/>
    </source>
</evidence>
<dbReference type="PROSITE" id="PS51349">
    <property type="entry name" value="FMN_HYDROXY_ACID_DH_2"/>
    <property type="match status" value="1"/>
</dbReference>
<feature type="active site" description="Proton acceptor" evidence="6">
    <location>
        <position position="281"/>
    </location>
</feature>
<feature type="binding site" evidence="7">
    <location>
        <position position="130"/>
    </location>
    <ligand>
        <name>FMN</name>
        <dbReference type="ChEBI" id="CHEBI:58210"/>
    </ligand>
</feature>
<dbReference type="RefSeq" id="WP_258731400.1">
    <property type="nucleotide sequence ID" value="NZ_JANTHZ010000001.1"/>
</dbReference>
<dbReference type="InterPro" id="IPR000262">
    <property type="entry name" value="FMN-dep_DH"/>
</dbReference>
<dbReference type="PANTHER" id="PTHR10578:SF107">
    <property type="entry name" value="2-HYDROXYACID OXIDASE 1"/>
    <property type="match status" value="1"/>
</dbReference>
<dbReference type="InterPro" id="IPR037396">
    <property type="entry name" value="FMN_HAD"/>
</dbReference>
<dbReference type="Gene3D" id="3.20.20.70">
    <property type="entry name" value="Aldolase class I"/>
    <property type="match status" value="1"/>
</dbReference>
<keyword evidence="3 7" id="KW-0288">FMN</keyword>
<evidence type="ECO:0000256" key="2">
    <source>
        <dbReference type="ARBA" id="ARBA00022630"/>
    </source>
</evidence>
<dbReference type="GO" id="GO:0009060">
    <property type="term" value="P:aerobic respiration"/>
    <property type="evidence" value="ECO:0007669"/>
    <property type="project" value="TreeGrafter"/>
</dbReference>
<reference evidence="9" key="1">
    <citation type="submission" date="2022-08" db="EMBL/GenBank/DDBJ databases">
        <authorList>
            <person name="Li F."/>
        </authorList>
    </citation>
    <scope>NUCLEOTIDE SEQUENCE</scope>
    <source>
        <strain evidence="9">MQZ15Z-1</strain>
    </source>
</reference>
<evidence type="ECO:0000256" key="1">
    <source>
        <dbReference type="ARBA" id="ARBA00001917"/>
    </source>
</evidence>
<dbReference type="SUPFAM" id="SSF51395">
    <property type="entry name" value="FMN-linked oxidoreductases"/>
    <property type="match status" value="1"/>
</dbReference>
<feature type="binding site" evidence="7">
    <location>
        <position position="158"/>
    </location>
    <ligand>
        <name>FMN</name>
        <dbReference type="ChEBI" id="CHEBI:58210"/>
    </ligand>
</feature>
<dbReference type="GO" id="GO:0010181">
    <property type="term" value="F:FMN binding"/>
    <property type="evidence" value="ECO:0007669"/>
    <property type="project" value="InterPro"/>
</dbReference>
<keyword evidence="2 7" id="KW-0285">Flavoprotein</keyword>
<evidence type="ECO:0000256" key="7">
    <source>
        <dbReference type="PIRSR" id="PIRSR000138-2"/>
    </source>
</evidence>
<dbReference type="PIRSF" id="PIRSF000138">
    <property type="entry name" value="Al-hdrx_acd_dh"/>
    <property type="match status" value="1"/>
</dbReference>
<keyword evidence="10" id="KW-1185">Reference proteome</keyword>
<gene>
    <name evidence="9" type="ORF">NVS89_05015</name>
</gene>
<feature type="domain" description="FMN hydroxy acid dehydrogenase" evidence="8">
    <location>
        <begin position="1"/>
        <end position="386"/>
    </location>
</feature>
<evidence type="ECO:0000313" key="10">
    <source>
        <dbReference type="Proteomes" id="UP001151088"/>
    </source>
</evidence>
<evidence type="ECO:0000259" key="8">
    <source>
        <dbReference type="PROSITE" id="PS51349"/>
    </source>
</evidence>
<organism evidence="9 10">
    <name type="scientific">Ancylobacter mangrovi</name>
    <dbReference type="NCBI Taxonomy" id="2972472"/>
    <lineage>
        <taxon>Bacteria</taxon>
        <taxon>Pseudomonadati</taxon>
        <taxon>Pseudomonadota</taxon>
        <taxon>Alphaproteobacteria</taxon>
        <taxon>Hyphomicrobiales</taxon>
        <taxon>Xanthobacteraceae</taxon>
        <taxon>Ancylobacter</taxon>
    </lineage>
</organism>
<feature type="binding site" evidence="7">
    <location>
        <position position="284"/>
    </location>
    <ligand>
        <name>glyoxylate</name>
        <dbReference type="ChEBI" id="CHEBI:36655"/>
    </ligand>
</feature>
<dbReference type="GO" id="GO:0004459">
    <property type="term" value="F:L-lactate dehydrogenase (NAD+) activity"/>
    <property type="evidence" value="ECO:0007669"/>
    <property type="project" value="TreeGrafter"/>
</dbReference>
<dbReference type="EMBL" id="JANTHZ010000001">
    <property type="protein sequence ID" value="MCS0494449.1"/>
    <property type="molecule type" value="Genomic_DNA"/>
</dbReference>
<dbReference type="PANTHER" id="PTHR10578">
    <property type="entry name" value="S -2-HYDROXY-ACID OXIDASE-RELATED"/>
    <property type="match status" value="1"/>
</dbReference>
<dbReference type="CDD" id="cd02809">
    <property type="entry name" value="alpha_hydroxyacid_oxid_FMN"/>
    <property type="match status" value="1"/>
</dbReference>
<feature type="binding site" evidence="7">
    <location>
        <position position="132"/>
    </location>
    <ligand>
        <name>glyoxylate</name>
        <dbReference type="ChEBI" id="CHEBI:36655"/>
    </ligand>
</feature>
<feature type="binding site" evidence="7">
    <location>
        <begin position="80"/>
        <end position="82"/>
    </location>
    <ligand>
        <name>FMN</name>
        <dbReference type="ChEBI" id="CHEBI:58210"/>
    </ligand>
</feature>
<evidence type="ECO:0000313" key="9">
    <source>
        <dbReference type="EMBL" id="MCS0494449.1"/>
    </source>
</evidence>
<name>A0A9X2PBP2_9HYPH</name>
<dbReference type="InterPro" id="IPR013785">
    <property type="entry name" value="Aldolase_TIM"/>
</dbReference>
<dbReference type="Pfam" id="PF01070">
    <property type="entry name" value="FMN_dh"/>
    <property type="match status" value="1"/>
</dbReference>
<protein>
    <submittedName>
        <fullName evidence="9">Alpha-hydroxy-acid oxidizing protein</fullName>
    </submittedName>
</protein>
<keyword evidence="4" id="KW-0560">Oxidoreductase</keyword>
<comment type="similarity">
    <text evidence="5">Belongs to the FMN-dependent alpha-hydroxy acid dehydrogenase family.</text>
</comment>
<feature type="binding site" evidence="7">
    <location>
        <position position="279"/>
    </location>
    <ligand>
        <name>FMN</name>
        <dbReference type="ChEBI" id="CHEBI:58210"/>
    </ligand>
</feature>
<dbReference type="GO" id="GO:0005886">
    <property type="term" value="C:plasma membrane"/>
    <property type="evidence" value="ECO:0007669"/>
    <property type="project" value="TreeGrafter"/>
</dbReference>
<feature type="binding site" evidence="7">
    <location>
        <begin position="335"/>
        <end position="336"/>
    </location>
    <ligand>
        <name>FMN</name>
        <dbReference type="ChEBI" id="CHEBI:58210"/>
    </ligand>
</feature>